<dbReference type="PANTHER" id="PTHR23322:SF96">
    <property type="entry name" value="FAS-ASSOCIATED FACTOR 1"/>
    <property type="match status" value="1"/>
</dbReference>
<dbReference type="Gene3D" id="3.10.20.90">
    <property type="entry name" value="Phosphatidylinositol 3-kinase Catalytic Subunit, Chain A, domain 1"/>
    <property type="match status" value="3"/>
</dbReference>
<feature type="compositionally biased region" description="Basic and acidic residues" evidence="1">
    <location>
        <begin position="590"/>
        <end position="599"/>
    </location>
</feature>
<dbReference type="InterPro" id="IPR049483">
    <property type="entry name" value="FAF1_2-like_UAS"/>
</dbReference>
<feature type="compositionally biased region" description="Basic and acidic residues" evidence="1">
    <location>
        <begin position="548"/>
        <end position="582"/>
    </location>
</feature>
<dbReference type="InterPro" id="IPR029071">
    <property type="entry name" value="Ubiquitin-like_domsf"/>
</dbReference>
<dbReference type="Pfam" id="PF21021">
    <property type="entry name" value="FAF1"/>
    <property type="match status" value="1"/>
</dbReference>
<evidence type="ECO:0000256" key="1">
    <source>
        <dbReference type="SAM" id="MobiDB-lite"/>
    </source>
</evidence>
<protein>
    <recommendedName>
        <fullName evidence="6">FAS-associated factor 1</fullName>
    </recommendedName>
</protein>
<accession>A0ABD3W7B3</accession>
<evidence type="ECO:0008006" key="6">
    <source>
        <dbReference type="Google" id="ProtNLM"/>
    </source>
</evidence>
<dbReference type="InterPro" id="IPR006577">
    <property type="entry name" value="UAS"/>
</dbReference>
<gene>
    <name evidence="4" type="ORF">ACJMK2_042421</name>
</gene>
<reference evidence="4 5" key="1">
    <citation type="submission" date="2024-11" db="EMBL/GenBank/DDBJ databases">
        <title>Chromosome-level genome assembly of the freshwater bivalve Anodonta woodiana.</title>
        <authorList>
            <person name="Chen X."/>
        </authorList>
    </citation>
    <scope>NUCLEOTIDE SEQUENCE [LARGE SCALE GENOMIC DNA]</scope>
    <source>
        <strain evidence="4">MN2024</strain>
        <tissue evidence="4">Gills</tissue>
    </source>
</reference>
<dbReference type="InterPro" id="IPR000626">
    <property type="entry name" value="Ubiquitin-like_dom"/>
</dbReference>
<dbReference type="PROSITE" id="PS50033">
    <property type="entry name" value="UBX"/>
    <property type="match status" value="1"/>
</dbReference>
<dbReference type="SUPFAM" id="SSF52833">
    <property type="entry name" value="Thioredoxin-like"/>
    <property type="match status" value="1"/>
</dbReference>
<keyword evidence="5" id="KW-1185">Reference proteome</keyword>
<dbReference type="EMBL" id="JBJQND010000008">
    <property type="protein sequence ID" value="KAL3869784.1"/>
    <property type="molecule type" value="Genomic_DNA"/>
</dbReference>
<dbReference type="SMART" id="SM00166">
    <property type="entry name" value="UBX"/>
    <property type="match status" value="1"/>
</dbReference>
<feature type="region of interest" description="Disordered" evidence="1">
    <location>
        <begin position="548"/>
        <end position="608"/>
    </location>
</feature>
<dbReference type="InterPro" id="IPR033043">
    <property type="entry name" value="FAF1-like_UBX"/>
</dbReference>
<dbReference type="SUPFAM" id="SSF54236">
    <property type="entry name" value="Ubiquitin-like"/>
    <property type="match status" value="3"/>
</dbReference>
<dbReference type="Pfam" id="PF00789">
    <property type="entry name" value="UBX"/>
    <property type="match status" value="1"/>
</dbReference>
<dbReference type="Gene3D" id="3.40.30.10">
    <property type="entry name" value="Glutaredoxin"/>
    <property type="match status" value="1"/>
</dbReference>
<feature type="compositionally biased region" description="Low complexity" evidence="1">
    <location>
        <begin position="98"/>
        <end position="113"/>
    </location>
</feature>
<evidence type="ECO:0000313" key="4">
    <source>
        <dbReference type="EMBL" id="KAL3869784.1"/>
    </source>
</evidence>
<dbReference type="CDD" id="cd14413">
    <property type="entry name" value="UBA_FAF1"/>
    <property type="match status" value="1"/>
</dbReference>
<proteinExistence type="predicted"/>
<dbReference type="CDD" id="cd17129">
    <property type="entry name" value="Ubl1_FAF1"/>
    <property type="match status" value="1"/>
</dbReference>
<evidence type="ECO:0000259" key="2">
    <source>
        <dbReference type="PROSITE" id="PS50033"/>
    </source>
</evidence>
<dbReference type="InterPro" id="IPR001012">
    <property type="entry name" value="UBX_dom"/>
</dbReference>
<feature type="domain" description="UBX" evidence="2">
    <location>
        <begin position="602"/>
        <end position="679"/>
    </location>
</feature>
<organism evidence="4 5">
    <name type="scientific">Sinanodonta woodiana</name>
    <name type="common">Chinese pond mussel</name>
    <name type="synonym">Anodonta woodiana</name>
    <dbReference type="NCBI Taxonomy" id="1069815"/>
    <lineage>
        <taxon>Eukaryota</taxon>
        <taxon>Metazoa</taxon>
        <taxon>Spiralia</taxon>
        <taxon>Lophotrochozoa</taxon>
        <taxon>Mollusca</taxon>
        <taxon>Bivalvia</taxon>
        <taxon>Autobranchia</taxon>
        <taxon>Heteroconchia</taxon>
        <taxon>Palaeoheterodonta</taxon>
        <taxon>Unionida</taxon>
        <taxon>Unionoidea</taxon>
        <taxon>Unionidae</taxon>
        <taxon>Unioninae</taxon>
        <taxon>Sinanodonta</taxon>
    </lineage>
</organism>
<comment type="caution">
    <text evidence="4">The sequence shown here is derived from an EMBL/GenBank/DDBJ whole genome shotgun (WGS) entry which is preliminary data.</text>
</comment>
<dbReference type="PANTHER" id="PTHR23322">
    <property type="entry name" value="FAS-ASSOCIATED PROTEIN"/>
    <property type="match status" value="1"/>
</dbReference>
<dbReference type="Pfam" id="PF14555">
    <property type="entry name" value="UBA_4"/>
    <property type="match status" value="1"/>
</dbReference>
<dbReference type="Gene3D" id="1.10.8.10">
    <property type="entry name" value="DNA helicase RuvA subunit, C-terminal domain"/>
    <property type="match status" value="1"/>
</dbReference>
<dbReference type="InterPro" id="IPR044541">
    <property type="entry name" value="FAF1_UBA"/>
</dbReference>
<feature type="region of interest" description="Disordered" evidence="1">
    <location>
        <begin position="92"/>
        <end position="113"/>
    </location>
</feature>
<dbReference type="PROSITE" id="PS50053">
    <property type="entry name" value="UBIQUITIN_2"/>
    <property type="match status" value="1"/>
</dbReference>
<dbReference type="InterPro" id="IPR036249">
    <property type="entry name" value="Thioredoxin-like_sf"/>
</dbReference>
<dbReference type="SMART" id="SM00594">
    <property type="entry name" value="UAS"/>
    <property type="match status" value="1"/>
</dbReference>
<sequence length="683" mass="78219">MAAGEREQVLADFQACTQLDDIETCIAILDQHDWNLVKAINSVMHDNQMDSPISGDPIQFSSLLRPPGETNFFTTGIFSDPVPLRENNIADSMAHFDPGSASGPGPSSTGNTPRMLHFKVEYRERSVDVYVADNEPVARIKEILAAELSIPVGKQELRGWTNRKVYDNKILRELHLPKENTLFLLTPEISQPTVSKSLPSSSALSSEEDSSSKMYRLKVIFKEGIGADKSYTLRFDGSDTVRQVKESVASVTDVPVRHQIWTGWPDAAKKNDSMKLAVCSFSQPYHTLELSKANVFSKKKTKPTDAMDLENSEDEIVSESYSMDDESDLFLSEEALIRKKLQPLMPESVNDEMEALEHFTREFRERYGECHPVFYVGSLDNAIKDSLMCKAKDRKMLAIYLHHDGSILSNVFCSQILCSEGVVNYLTSNFAVWAWDMTHETNSDRLFTMATRHFGSVVATQVRGYQPDDLPVLLIITRSRSAIEVVDVVRGNEDIDGLMTHLIQDYEVFREQQKAEIVEETEREAREKILQEQNAAYKASLEADRKKLEAQREEERRRQEEEEREKKKRSDEERRQSNEKAHKQAIQDSLARKMPKEPSEDCPEPTSVLRIRTPKRDMLTRRFLATDKLMTVFNYIVTQGYHMEEYKVLTTFPRRDLSQLDSDKTLEELKLYPQETLILEERT</sequence>
<feature type="domain" description="Ubiquitin-like" evidence="3">
    <location>
        <begin position="116"/>
        <end position="185"/>
    </location>
</feature>
<evidence type="ECO:0000313" key="5">
    <source>
        <dbReference type="Proteomes" id="UP001634394"/>
    </source>
</evidence>
<evidence type="ECO:0000259" key="3">
    <source>
        <dbReference type="PROSITE" id="PS50053"/>
    </source>
</evidence>
<dbReference type="AlphaFoldDB" id="A0ABD3W7B3"/>
<dbReference type="Proteomes" id="UP001634394">
    <property type="component" value="Unassembled WGS sequence"/>
</dbReference>
<dbReference type="InterPro" id="IPR050730">
    <property type="entry name" value="UBX_domain-protein"/>
</dbReference>
<dbReference type="CDD" id="cd01771">
    <property type="entry name" value="UBX_UBXN3A"/>
    <property type="match status" value="1"/>
</dbReference>
<name>A0ABD3W7B3_SINWO</name>